<dbReference type="Proteomes" id="UP001597391">
    <property type="component" value="Unassembled WGS sequence"/>
</dbReference>
<dbReference type="RefSeq" id="WP_377466265.1">
    <property type="nucleotide sequence ID" value="NZ_JBHUOP010000003.1"/>
</dbReference>
<evidence type="ECO:0000256" key="2">
    <source>
        <dbReference type="ARBA" id="ARBA00023125"/>
    </source>
</evidence>
<dbReference type="PANTHER" id="PTHR33175">
    <property type="entry name" value="DNA-BINDING PROTEIN HU"/>
    <property type="match status" value="1"/>
</dbReference>
<proteinExistence type="inferred from homology"/>
<dbReference type="InterPro" id="IPR000119">
    <property type="entry name" value="Hist_DNA-bd"/>
</dbReference>
<evidence type="ECO:0000256" key="1">
    <source>
        <dbReference type="ARBA" id="ARBA00023067"/>
    </source>
</evidence>
<accession>A0ABW5XE95</accession>
<dbReference type="PANTHER" id="PTHR33175:SF3">
    <property type="entry name" value="DNA-BINDING PROTEIN HU-BETA"/>
    <property type="match status" value="1"/>
</dbReference>
<keyword evidence="2 4" id="KW-0238">DNA-binding</keyword>
<dbReference type="CDD" id="cd14435">
    <property type="entry name" value="SPO1_TF1_like"/>
    <property type="match status" value="1"/>
</dbReference>
<comment type="caution">
    <text evidence="4">The sequence shown here is derived from an EMBL/GenBank/DDBJ whole genome shotgun (WGS) entry which is preliminary data.</text>
</comment>
<dbReference type="Pfam" id="PF00216">
    <property type="entry name" value="Bac_DNA_binding"/>
    <property type="match status" value="1"/>
</dbReference>
<name>A0ABW5XE95_9MICO</name>
<evidence type="ECO:0000256" key="3">
    <source>
        <dbReference type="RuleBase" id="RU003939"/>
    </source>
</evidence>
<dbReference type="InterPro" id="IPR010992">
    <property type="entry name" value="IHF-like_DNA-bd_dom_sf"/>
</dbReference>
<organism evidence="4 5">
    <name type="scientific">Populibacterium corticicola</name>
    <dbReference type="NCBI Taxonomy" id="1812826"/>
    <lineage>
        <taxon>Bacteria</taxon>
        <taxon>Bacillati</taxon>
        <taxon>Actinomycetota</taxon>
        <taxon>Actinomycetes</taxon>
        <taxon>Micrococcales</taxon>
        <taxon>Jonesiaceae</taxon>
        <taxon>Populibacterium</taxon>
    </lineage>
</organism>
<dbReference type="Gene3D" id="4.10.520.10">
    <property type="entry name" value="IHF-like DNA-binding proteins"/>
    <property type="match status" value="1"/>
</dbReference>
<gene>
    <name evidence="4" type="ORF">ACFSYH_07550</name>
</gene>
<dbReference type="EMBL" id="JBHUOP010000003">
    <property type="protein sequence ID" value="MFD2840427.1"/>
    <property type="molecule type" value="Genomic_DNA"/>
</dbReference>
<keyword evidence="1" id="KW-0226">DNA condensation</keyword>
<reference evidence="5" key="1">
    <citation type="journal article" date="2019" name="Int. J. Syst. Evol. Microbiol.">
        <title>The Global Catalogue of Microorganisms (GCM) 10K type strain sequencing project: providing services to taxonomists for standard genome sequencing and annotation.</title>
        <authorList>
            <consortium name="The Broad Institute Genomics Platform"/>
            <consortium name="The Broad Institute Genome Sequencing Center for Infectious Disease"/>
            <person name="Wu L."/>
            <person name="Ma J."/>
        </authorList>
    </citation>
    <scope>NUCLEOTIDE SEQUENCE [LARGE SCALE GENOMIC DNA]</scope>
    <source>
        <strain evidence="5">KCTC 33576</strain>
    </source>
</reference>
<evidence type="ECO:0000313" key="5">
    <source>
        <dbReference type="Proteomes" id="UP001597391"/>
    </source>
</evidence>
<sequence>MALNRSELVSAIATKSGLTKTDADAAVSALQDVLIEQLAQGEAVKVTGLLSVEPAARKERTGRNPRTGEEIVIPAGWGVKISAGSLLKKAVADLPVA</sequence>
<evidence type="ECO:0000313" key="4">
    <source>
        <dbReference type="EMBL" id="MFD2840427.1"/>
    </source>
</evidence>
<protein>
    <submittedName>
        <fullName evidence="4">HU family DNA-binding protein</fullName>
    </submittedName>
</protein>
<dbReference type="SUPFAM" id="SSF47729">
    <property type="entry name" value="IHF-like DNA-binding proteins"/>
    <property type="match status" value="1"/>
</dbReference>
<dbReference type="GO" id="GO:0003677">
    <property type="term" value="F:DNA binding"/>
    <property type="evidence" value="ECO:0007669"/>
    <property type="project" value="UniProtKB-KW"/>
</dbReference>
<dbReference type="SMART" id="SM00411">
    <property type="entry name" value="BHL"/>
    <property type="match status" value="1"/>
</dbReference>
<comment type="similarity">
    <text evidence="3">Belongs to the bacterial histone-like protein family.</text>
</comment>
<keyword evidence="5" id="KW-1185">Reference proteome</keyword>